<dbReference type="PANTHER" id="PTHR10605">
    <property type="entry name" value="HEPARAN SULFATE SULFOTRANSFERASE"/>
    <property type="match status" value="1"/>
</dbReference>
<reference evidence="8 9" key="1">
    <citation type="submission" date="2019-01" db="EMBL/GenBank/DDBJ databases">
        <title>A draft genome assembly of the solar-powered sea slug Elysia chlorotica.</title>
        <authorList>
            <person name="Cai H."/>
            <person name="Li Q."/>
            <person name="Fang X."/>
            <person name="Li J."/>
            <person name="Curtis N.E."/>
            <person name="Altenburger A."/>
            <person name="Shibata T."/>
            <person name="Feng M."/>
            <person name="Maeda T."/>
            <person name="Schwartz J.A."/>
            <person name="Shigenobu S."/>
            <person name="Lundholm N."/>
            <person name="Nishiyama T."/>
            <person name="Yang H."/>
            <person name="Hasebe M."/>
            <person name="Li S."/>
            <person name="Pierce S.K."/>
            <person name="Wang J."/>
        </authorList>
    </citation>
    <scope>NUCLEOTIDE SEQUENCE [LARGE SCALE GENOMIC DNA]</scope>
    <source>
        <strain evidence="8">EC2010</strain>
        <tissue evidence="8">Whole organism of an adult</tissue>
    </source>
</reference>
<keyword evidence="4" id="KW-1015">Disulfide bond</keyword>
<dbReference type="InterPro" id="IPR000863">
    <property type="entry name" value="Sulfotransferase_dom"/>
</dbReference>
<evidence type="ECO:0000256" key="2">
    <source>
        <dbReference type="ARBA" id="ARBA00023180"/>
    </source>
</evidence>
<dbReference type="GO" id="GO:0008467">
    <property type="term" value="F:[heparan sulfate]-glucosamine 3-sulfotransferase activity"/>
    <property type="evidence" value="ECO:0007669"/>
    <property type="project" value="TreeGrafter"/>
</dbReference>
<evidence type="ECO:0000256" key="3">
    <source>
        <dbReference type="PIRSR" id="PIRSR637359-2"/>
    </source>
</evidence>
<keyword evidence="1" id="KW-0808">Transferase</keyword>
<comment type="caution">
    <text evidence="8">The sequence shown here is derived from an EMBL/GenBank/DDBJ whole genome shotgun (WGS) entry which is preliminary data.</text>
</comment>
<dbReference type="SUPFAM" id="SSF52540">
    <property type="entry name" value="P-loop containing nucleoside triphosphate hydrolases"/>
    <property type="match status" value="1"/>
</dbReference>
<evidence type="ECO:0000256" key="4">
    <source>
        <dbReference type="PIRSR" id="PIRSR637359-3"/>
    </source>
</evidence>
<feature type="binding site" evidence="3">
    <location>
        <position position="204"/>
    </location>
    <ligand>
        <name>3'-phosphoadenylyl sulfate</name>
        <dbReference type="ChEBI" id="CHEBI:58339"/>
    </ligand>
</feature>
<protein>
    <recommendedName>
        <fullName evidence="7">Sulfotransferase domain-containing protein</fullName>
    </recommendedName>
</protein>
<dbReference type="PANTHER" id="PTHR10605:SF72">
    <property type="entry name" value="HEPARAN SULFATE 3-O SULFOTRANSFERASE-B, ISOFORM A"/>
    <property type="match status" value="1"/>
</dbReference>
<evidence type="ECO:0000256" key="1">
    <source>
        <dbReference type="ARBA" id="ARBA00022679"/>
    </source>
</evidence>
<feature type="binding site" evidence="3">
    <location>
        <position position="212"/>
    </location>
    <ligand>
        <name>3'-phosphoadenylyl sulfate</name>
        <dbReference type="ChEBI" id="CHEBI:58339"/>
    </ligand>
</feature>
<keyword evidence="6" id="KW-1133">Transmembrane helix</keyword>
<keyword evidence="6" id="KW-0472">Membrane</keyword>
<keyword evidence="6" id="KW-0812">Transmembrane</keyword>
<dbReference type="InterPro" id="IPR037359">
    <property type="entry name" value="NST/OST"/>
</dbReference>
<dbReference type="InterPro" id="IPR027417">
    <property type="entry name" value="P-loop_NTPase"/>
</dbReference>
<dbReference type="OrthoDB" id="411451at2759"/>
<evidence type="ECO:0000256" key="6">
    <source>
        <dbReference type="SAM" id="Phobius"/>
    </source>
</evidence>
<dbReference type="STRING" id="188477.A0A433TVJ9"/>
<feature type="compositionally biased region" description="Basic and acidic residues" evidence="5">
    <location>
        <begin position="82"/>
        <end position="91"/>
    </location>
</feature>
<evidence type="ECO:0000259" key="7">
    <source>
        <dbReference type="Pfam" id="PF00685"/>
    </source>
</evidence>
<proteinExistence type="predicted"/>
<organism evidence="8 9">
    <name type="scientific">Elysia chlorotica</name>
    <name type="common">Eastern emerald elysia</name>
    <name type="synonym">Sea slug</name>
    <dbReference type="NCBI Taxonomy" id="188477"/>
    <lineage>
        <taxon>Eukaryota</taxon>
        <taxon>Metazoa</taxon>
        <taxon>Spiralia</taxon>
        <taxon>Lophotrochozoa</taxon>
        <taxon>Mollusca</taxon>
        <taxon>Gastropoda</taxon>
        <taxon>Heterobranchia</taxon>
        <taxon>Euthyneura</taxon>
        <taxon>Panpulmonata</taxon>
        <taxon>Sacoglossa</taxon>
        <taxon>Placobranchoidea</taxon>
        <taxon>Plakobranchidae</taxon>
        <taxon>Elysia</taxon>
    </lineage>
</organism>
<dbReference type="EMBL" id="RQTK01000165">
    <property type="protein sequence ID" value="RUS85562.1"/>
    <property type="molecule type" value="Genomic_DNA"/>
</dbReference>
<feature type="transmembrane region" description="Helical" evidence="6">
    <location>
        <begin position="18"/>
        <end position="37"/>
    </location>
</feature>
<dbReference type="AlphaFoldDB" id="A0A433TVJ9"/>
<name>A0A433TVJ9_ELYCH</name>
<feature type="region of interest" description="Disordered" evidence="5">
    <location>
        <begin position="57"/>
        <end position="107"/>
    </location>
</feature>
<evidence type="ECO:0000313" key="8">
    <source>
        <dbReference type="EMBL" id="RUS85562.1"/>
    </source>
</evidence>
<evidence type="ECO:0000256" key="5">
    <source>
        <dbReference type="SAM" id="MobiDB-lite"/>
    </source>
</evidence>
<sequence>MATVKATSVLRGANAVKVLLGIILGVLVFGLFMNLFIQELTRAIAASKEQVSSTKERSLKVQSELIARKDRESSGSPDEEEPRSSKDKVEEMESDDEDEDENKAPNSNLRRQLPKCLIVGFTNCWTMTLAGLLSLNPRIVTAEREMRYFTLNFQKGSEWYRSMMPLSEPNQITVERTPNYITSNSALDRIHEFNSSMKIIALVRDPIMRLMSTYSLHTRRKPDKPIFEHWCGVHVKTRNVLRYIDYASALQNAMARFTRKNVLVLSKEDLEVKPHTVLRSMEEFLGLEPTFSKDDFVYNKEEGATCFKTSLARFPEIKEALVPELDNRTGCLGSSDTRRSHPNIDPEFLEKLLALVKIHNGRLFNLINKKFDWTRPDDL</sequence>
<accession>A0A433TVJ9</accession>
<feature type="disulfide bond" evidence="4">
    <location>
        <begin position="306"/>
        <end position="331"/>
    </location>
</feature>
<feature type="compositionally biased region" description="Acidic residues" evidence="5">
    <location>
        <begin position="92"/>
        <end position="101"/>
    </location>
</feature>
<dbReference type="Gene3D" id="3.40.50.300">
    <property type="entry name" value="P-loop containing nucleotide triphosphate hydrolases"/>
    <property type="match status" value="1"/>
</dbReference>
<keyword evidence="9" id="KW-1185">Reference proteome</keyword>
<gene>
    <name evidence="8" type="ORF">EGW08_006645</name>
</gene>
<dbReference type="Pfam" id="PF00685">
    <property type="entry name" value="Sulfotransfer_1"/>
    <property type="match status" value="1"/>
</dbReference>
<feature type="domain" description="Sulfotransferase" evidence="7">
    <location>
        <begin position="114"/>
        <end position="290"/>
    </location>
</feature>
<dbReference type="Proteomes" id="UP000271974">
    <property type="component" value="Unassembled WGS sequence"/>
</dbReference>
<keyword evidence="2" id="KW-0325">Glycoprotein</keyword>
<evidence type="ECO:0000313" key="9">
    <source>
        <dbReference type="Proteomes" id="UP000271974"/>
    </source>
</evidence>